<evidence type="ECO:0000259" key="1">
    <source>
        <dbReference type="Pfam" id="PF13676"/>
    </source>
</evidence>
<accession>A0AA85K4R5</accession>
<protein>
    <recommendedName>
        <fullName evidence="1">TIR domain-containing protein</fullName>
    </recommendedName>
</protein>
<dbReference type="WBParaSite" id="TREG1_70370.1">
    <property type="protein sequence ID" value="TREG1_70370.1"/>
    <property type="gene ID" value="TREG1_70370"/>
</dbReference>
<dbReference type="AlphaFoldDB" id="A0AA85K4R5"/>
<feature type="domain" description="TIR" evidence="1">
    <location>
        <begin position="46"/>
        <end position="151"/>
    </location>
</feature>
<dbReference type="PANTHER" id="PTHR46270:SF2">
    <property type="entry name" value="TIR DOMAIN-CONTAINING PROTEIN"/>
    <property type="match status" value="1"/>
</dbReference>
<dbReference type="InterPro" id="IPR000157">
    <property type="entry name" value="TIR_dom"/>
</dbReference>
<dbReference type="PANTHER" id="PTHR46270">
    <property type="entry name" value="ARMADILLO-TYPE FOLD-RELATED"/>
    <property type="match status" value="1"/>
</dbReference>
<dbReference type="Gene3D" id="3.40.50.10140">
    <property type="entry name" value="Toll/interleukin-1 receptor homology (TIR) domain"/>
    <property type="match status" value="1"/>
</dbReference>
<proteinExistence type="predicted"/>
<dbReference type="Proteomes" id="UP000050795">
    <property type="component" value="Unassembled WGS sequence"/>
</dbReference>
<keyword evidence="2" id="KW-1185">Reference proteome</keyword>
<dbReference type="GO" id="GO:0007165">
    <property type="term" value="P:signal transduction"/>
    <property type="evidence" value="ECO:0007669"/>
    <property type="project" value="InterPro"/>
</dbReference>
<sequence>MKQKQSEYSIELLKAIYGLLWQLKEDDSSVKSMPKVNSLASPDEHIMVSYSHKEKDMAVELIKHLKEKGYKVWIDADDMKNTDNILDGMAEAVEKAYVKSYTKREIEYAFKLGKPLIFLRAQPDYKPDSWLGLMLGTQVYIDISGKYPFEKYFSDLCRRLDKYLPKTGTDCIPTQSSSASESKE</sequence>
<reference evidence="2" key="1">
    <citation type="submission" date="2022-06" db="EMBL/GenBank/DDBJ databases">
        <authorList>
            <person name="Berger JAMES D."/>
            <person name="Berger JAMES D."/>
        </authorList>
    </citation>
    <scope>NUCLEOTIDE SEQUENCE [LARGE SCALE GENOMIC DNA]</scope>
</reference>
<evidence type="ECO:0000313" key="3">
    <source>
        <dbReference type="WBParaSite" id="TREG1_70370.1"/>
    </source>
</evidence>
<name>A0AA85K4R5_TRIRE</name>
<reference evidence="3" key="2">
    <citation type="submission" date="2023-11" db="UniProtKB">
        <authorList>
            <consortium name="WormBaseParasite"/>
        </authorList>
    </citation>
    <scope>IDENTIFICATION</scope>
</reference>
<organism evidence="2 3">
    <name type="scientific">Trichobilharzia regenti</name>
    <name type="common">Nasal bird schistosome</name>
    <dbReference type="NCBI Taxonomy" id="157069"/>
    <lineage>
        <taxon>Eukaryota</taxon>
        <taxon>Metazoa</taxon>
        <taxon>Spiralia</taxon>
        <taxon>Lophotrochozoa</taxon>
        <taxon>Platyhelminthes</taxon>
        <taxon>Trematoda</taxon>
        <taxon>Digenea</taxon>
        <taxon>Strigeidida</taxon>
        <taxon>Schistosomatoidea</taxon>
        <taxon>Schistosomatidae</taxon>
        <taxon>Trichobilharzia</taxon>
    </lineage>
</organism>
<dbReference type="Pfam" id="PF13676">
    <property type="entry name" value="TIR_2"/>
    <property type="match status" value="1"/>
</dbReference>
<dbReference type="SUPFAM" id="SSF52200">
    <property type="entry name" value="Toll/Interleukin receptor TIR domain"/>
    <property type="match status" value="1"/>
</dbReference>
<evidence type="ECO:0000313" key="2">
    <source>
        <dbReference type="Proteomes" id="UP000050795"/>
    </source>
</evidence>
<dbReference type="InterPro" id="IPR035897">
    <property type="entry name" value="Toll_tir_struct_dom_sf"/>
</dbReference>